<gene>
    <name evidence="3" type="ORF">g.37573</name>
    <name evidence="2" type="ORF">g.37575</name>
    <name evidence="1" type="ORF">g.37582</name>
</gene>
<evidence type="ECO:0000313" key="3">
    <source>
        <dbReference type="EMBL" id="JAT38691.1"/>
    </source>
</evidence>
<organism evidence="1">
    <name type="scientific">Graphocephala atropunctata</name>
    <dbReference type="NCBI Taxonomy" id="36148"/>
    <lineage>
        <taxon>Eukaryota</taxon>
        <taxon>Metazoa</taxon>
        <taxon>Ecdysozoa</taxon>
        <taxon>Arthropoda</taxon>
        <taxon>Hexapoda</taxon>
        <taxon>Insecta</taxon>
        <taxon>Pterygota</taxon>
        <taxon>Neoptera</taxon>
        <taxon>Paraneoptera</taxon>
        <taxon>Hemiptera</taxon>
        <taxon>Auchenorrhyncha</taxon>
        <taxon>Membracoidea</taxon>
        <taxon>Cicadellidae</taxon>
        <taxon>Cicadellinae</taxon>
        <taxon>Cicadellini</taxon>
        <taxon>Graphocephala</taxon>
    </lineage>
</organism>
<sequence>MNLPQSVFTSTIITANNFSGIFTENTFRHPADDNTRVSKLSEVRKYTLFTLNIHHSLLPEYFLLDSRIEHRDRRTSKTILTKEKHGITTRHLSSIRGLIAPEGRKRDNKMHIYGSSVDVTSVSW</sequence>
<evidence type="ECO:0000313" key="2">
    <source>
        <dbReference type="EMBL" id="JAT35858.1"/>
    </source>
</evidence>
<dbReference type="AlphaFoldDB" id="A0A1B6LZ42"/>
<reference evidence="1" key="1">
    <citation type="submission" date="2015-11" db="EMBL/GenBank/DDBJ databases">
        <title>De novo transcriptome assembly of four potential Pierce s Disease insect vectors from Arizona vineyards.</title>
        <authorList>
            <person name="Tassone E.E."/>
        </authorList>
    </citation>
    <scope>NUCLEOTIDE SEQUENCE</scope>
</reference>
<name>A0A1B6LZ42_9HEMI</name>
<dbReference type="EMBL" id="GEBQ01001286">
    <property type="protein sequence ID" value="JAT38691.1"/>
    <property type="molecule type" value="Transcribed_RNA"/>
</dbReference>
<dbReference type="EMBL" id="GEBQ01004119">
    <property type="protein sequence ID" value="JAT35858.1"/>
    <property type="molecule type" value="Transcribed_RNA"/>
</dbReference>
<dbReference type="EMBL" id="GEBQ01011026">
    <property type="protein sequence ID" value="JAT28951.1"/>
    <property type="molecule type" value="Transcribed_RNA"/>
</dbReference>
<protein>
    <submittedName>
        <fullName evidence="1">Uncharacterized protein</fullName>
    </submittedName>
</protein>
<evidence type="ECO:0000313" key="1">
    <source>
        <dbReference type="EMBL" id="JAT28951.1"/>
    </source>
</evidence>
<proteinExistence type="predicted"/>
<accession>A0A1B6LZ42</accession>